<organism evidence="1 2">
    <name type="scientific">Cordyceps javanica</name>
    <dbReference type="NCBI Taxonomy" id="43265"/>
    <lineage>
        <taxon>Eukaryota</taxon>
        <taxon>Fungi</taxon>
        <taxon>Dikarya</taxon>
        <taxon>Ascomycota</taxon>
        <taxon>Pezizomycotina</taxon>
        <taxon>Sordariomycetes</taxon>
        <taxon>Hypocreomycetidae</taxon>
        <taxon>Hypocreales</taxon>
        <taxon>Cordycipitaceae</taxon>
        <taxon>Cordyceps</taxon>
    </lineage>
</organism>
<comment type="caution">
    <text evidence="1">The sequence shown here is derived from an EMBL/GenBank/DDBJ whole genome shotgun (WGS) entry which is preliminary data.</text>
</comment>
<dbReference type="EMBL" id="SPUK01000024">
    <property type="protein sequence ID" value="TQV90697.1"/>
    <property type="molecule type" value="Genomic_DNA"/>
</dbReference>
<name>A0A545UML1_9HYPO</name>
<sequence length="82" mass="9044">MANSTACQRLAPVSPAHQEIECSDWQLRGGPLGYIRMKHEPLSLGAYPGSRTMLQQVMRSGDTRVDFSRLPSANLQDRSLGT</sequence>
<evidence type="ECO:0000313" key="1">
    <source>
        <dbReference type="EMBL" id="TQV90697.1"/>
    </source>
</evidence>
<dbReference type="AlphaFoldDB" id="A0A545UML1"/>
<keyword evidence="2" id="KW-1185">Reference proteome</keyword>
<gene>
    <name evidence="1" type="ORF">IF1G_10649</name>
</gene>
<protein>
    <submittedName>
        <fullName evidence="1">Uncharacterized protein</fullName>
    </submittedName>
</protein>
<proteinExistence type="predicted"/>
<dbReference type="Proteomes" id="UP000315783">
    <property type="component" value="Unassembled WGS sequence"/>
</dbReference>
<accession>A0A545UML1</accession>
<evidence type="ECO:0000313" key="2">
    <source>
        <dbReference type="Proteomes" id="UP000315783"/>
    </source>
</evidence>
<reference evidence="1 2" key="1">
    <citation type="journal article" date="2019" name="Appl. Microbiol. Biotechnol.">
        <title>Genome sequence of Isaria javanica and comparative genome analysis insights into family S53 peptidase evolution in fungal entomopathogens.</title>
        <authorList>
            <person name="Lin R."/>
            <person name="Zhang X."/>
            <person name="Xin B."/>
            <person name="Zou M."/>
            <person name="Gao Y."/>
            <person name="Qin F."/>
            <person name="Hu Q."/>
            <person name="Xie B."/>
            <person name="Cheng X."/>
        </authorList>
    </citation>
    <scope>NUCLEOTIDE SEQUENCE [LARGE SCALE GENOMIC DNA]</scope>
    <source>
        <strain evidence="1 2">IJ1G</strain>
    </source>
</reference>